<feature type="signal peptide" evidence="2">
    <location>
        <begin position="1"/>
        <end position="33"/>
    </location>
</feature>
<comment type="caution">
    <text evidence="3">The sequence shown here is derived from an EMBL/GenBank/DDBJ whole genome shotgun (WGS) entry which is preliminary data.</text>
</comment>
<feature type="compositionally biased region" description="Gly residues" evidence="1">
    <location>
        <begin position="268"/>
        <end position="297"/>
    </location>
</feature>
<evidence type="ECO:0000313" key="4">
    <source>
        <dbReference type="Proteomes" id="UP000019335"/>
    </source>
</evidence>
<evidence type="ECO:0000256" key="1">
    <source>
        <dbReference type="SAM" id="MobiDB-lite"/>
    </source>
</evidence>
<organism evidence="3 4">
    <name type="scientific">Nannochloropsis gaditana</name>
    <dbReference type="NCBI Taxonomy" id="72520"/>
    <lineage>
        <taxon>Eukaryota</taxon>
        <taxon>Sar</taxon>
        <taxon>Stramenopiles</taxon>
        <taxon>Ochrophyta</taxon>
        <taxon>Eustigmatophyceae</taxon>
        <taxon>Eustigmatales</taxon>
        <taxon>Monodopsidaceae</taxon>
        <taxon>Nannochloropsis</taxon>
    </lineage>
</organism>
<feature type="chain" id="PRO_5004903933" evidence="2">
    <location>
        <begin position="34"/>
        <end position="616"/>
    </location>
</feature>
<accession>W7TUT5</accession>
<evidence type="ECO:0000256" key="2">
    <source>
        <dbReference type="SAM" id="SignalP"/>
    </source>
</evidence>
<name>W7TUT5_9STRA</name>
<keyword evidence="2" id="KW-0732">Signal</keyword>
<protein>
    <submittedName>
        <fullName evidence="3">Uncharacterized protein</fullName>
    </submittedName>
</protein>
<dbReference type="Proteomes" id="UP000019335">
    <property type="component" value="Chromosome 15"/>
</dbReference>
<evidence type="ECO:0000313" key="3">
    <source>
        <dbReference type="EMBL" id="EWM24064.1"/>
    </source>
</evidence>
<dbReference type="EMBL" id="AZIL01001405">
    <property type="protein sequence ID" value="EWM24064.1"/>
    <property type="molecule type" value="Genomic_DNA"/>
</dbReference>
<proteinExistence type="predicted"/>
<dbReference type="OrthoDB" id="10310385at2759"/>
<sequence>MEKNPPRRMAVLRRLGWAAGLVIALNDVPSVRALSGMGGSAALGMAISAAGDKISLRKAAGLDKIDVSSVVETPDSPYATFNEVMQMSSFVAALESLTANEELKKQAEAYLSASEYAAYVDLARHLSKCYGSLSPAGGPLADTWTSGVRSTTQGQAAVLAVDGSVNKLSTTPVRKQQAMKAALGLYDTWIKTGSPSRRLKRISPRHHRAQQGLSDGGWSQLPAPLTGAYDALKGYGTVECRTAYQRMSEMYNSGEIGGNNGGLNNIPGTGGNGGGLPGSGGSMPGSGGGMPGSGSQGGFPNAGSLPGNPFGTSMSGKEPGAEGPPNPFDNPDVVTDPEENPLDGATTTEGKDQEVPMPTSKPTATLAEVGTNKCEVLENGAVSVQLCQGSTVTASSATITGSIINVGNQTLCGLKLIVDNFELASSFYPPWLPSYAGEFQAGNTITFGITVPYTSGAPRPEADIDQSIAACVALTMPPTDAPTLVTASPTRSPTARPAPTEPPGPVFDLLALDGQDTKCLKGCSNIVHGLTSCEAFDAIFAFRCDVCDKDTQAQVKEICRSTFECGNAMCHLVGTEQQHLSSGAGRLRGDLGSVKTSLSLMLGLAMILMMLNMHDG</sequence>
<feature type="region of interest" description="Disordered" evidence="1">
    <location>
        <begin position="482"/>
        <end position="502"/>
    </location>
</feature>
<reference evidence="3 4" key="1">
    <citation type="journal article" date="2014" name="Mol. Plant">
        <title>Chromosome Scale Genome Assembly and Transcriptome Profiling of Nannochloropsis gaditana in Nitrogen Depletion.</title>
        <authorList>
            <person name="Corteggiani Carpinelli E."/>
            <person name="Telatin A."/>
            <person name="Vitulo N."/>
            <person name="Forcato C."/>
            <person name="D'Angelo M."/>
            <person name="Schiavon R."/>
            <person name="Vezzi A."/>
            <person name="Giacometti G.M."/>
            <person name="Morosinotto T."/>
            <person name="Valle G."/>
        </authorList>
    </citation>
    <scope>NUCLEOTIDE SEQUENCE [LARGE SCALE GENOMIC DNA]</scope>
    <source>
        <strain evidence="3 4">B-31</strain>
    </source>
</reference>
<feature type="compositionally biased region" description="Low complexity" evidence="1">
    <location>
        <begin position="486"/>
        <end position="498"/>
    </location>
</feature>
<keyword evidence="4" id="KW-1185">Reference proteome</keyword>
<gene>
    <name evidence="3" type="ORF">Naga_100063g11</name>
</gene>
<dbReference type="AlphaFoldDB" id="W7TUT5"/>
<feature type="region of interest" description="Disordered" evidence="1">
    <location>
        <begin position="262"/>
        <end position="364"/>
    </location>
</feature>